<dbReference type="GO" id="GO:0043171">
    <property type="term" value="P:peptide catabolic process"/>
    <property type="evidence" value="ECO:0007669"/>
    <property type="project" value="TreeGrafter"/>
</dbReference>
<dbReference type="Gene3D" id="3.30.2010.30">
    <property type="match status" value="1"/>
</dbReference>
<dbReference type="GO" id="GO:0004177">
    <property type="term" value="F:aminopeptidase activity"/>
    <property type="evidence" value="ECO:0007669"/>
    <property type="project" value="TreeGrafter"/>
</dbReference>
<dbReference type="GO" id="GO:0004301">
    <property type="term" value="F:epoxide hydrolase activity"/>
    <property type="evidence" value="ECO:0007669"/>
    <property type="project" value="TreeGrafter"/>
</dbReference>
<reference evidence="1" key="1">
    <citation type="submission" date="2020-11" db="EMBL/GenBank/DDBJ databases">
        <authorList>
            <person name="Tran Van P."/>
        </authorList>
    </citation>
    <scope>NUCLEOTIDE SEQUENCE</scope>
</reference>
<name>A0A7R9Q1Y7_9ACAR</name>
<dbReference type="AlphaFoldDB" id="A0A7R9Q1Y7"/>
<accession>A0A7R9Q1Y7</accession>
<sequence length="83" mass="9367">MTKEYRVKQKIAIPSYLIAIAVGDLVSKEIGPRSHVWSEPALIDRCAYEFANTEKMLATAESIVGPYVWGVYDLLVLPIWRNA</sequence>
<dbReference type="InterPro" id="IPR034015">
    <property type="entry name" value="M1_LTA4H"/>
</dbReference>
<protein>
    <submittedName>
        <fullName evidence="1">Uncharacterized protein</fullName>
    </submittedName>
</protein>
<proteinExistence type="predicted"/>
<dbReference type="GO" id="GO:0005829">
    <property type="term" value="C:cytosol"/>
    <property type="evidence" value="ECO:0007669"/>
    <property type="project" value="TreeGrafter"/>
</dbReference>
<dbReference type="PANTHER" id="PTHR45726">
    <property type="entry name" value="LEUKOTRIENE A-4 HYDROLASE"/>
    <property type="match status" value="1"/>
</dbReference>
<dbReference type="OrthoDB" id="79562at2759"/>
<gene>
    <name evidence="1" type="ORF">OSB1V03_LOCUS8920</name>
</gene>
<dbReference type="EMBL" id="CAJPIZ010005769">
    <property type="protein sequence ID" value="CAG2108929.1"/>
    <property type="molecule type" value="Genomic_DNA"/>
</dbReference>
<dbReference type="SUPFAM" id="SSF55486">
    <property type="entry name" value="Metalloproteases ('zincins'), catalytic domain"/>
    <property type="match status" value="1"/>
</dbReference>
<dbReference type="PANTHER" id="PTHR45726:SF3">
    <property type="entry name" value="LEUKOTRIENE A-4 HYDROLASE"/>
    <property type="match status" value="1"/>
</dbReference>
<dbReference type="EMBL" id="OC860344">
    <property type="protein sequence ID" value="CAD7628499.1"/>
    <property type="molecule type" value="Genomic_DNA"/>
</dbReference>
<organism evidence="1">
    <name type="scientific">Medioppia subpectinata</name>
    <dbReference type="NCBI Taxonomy" id="1979941"/>
    <lineage>
        <taxon>Eukaryota</taxon>
        <taxon>Metazoa</taxon>
        <taxon>Ecdysozoa</taxon>
        <taxon>Arthropoda</taxon>
        <taxon>Chelicerata</taxon>
        <taxon>Arachnida</taxon>
        <taxon>Acari</taxon>
        <taxon>Acariformes</taxon>
        <taxon>Sarcoptiformes</taxon>
        <taxon>Oribatida</taxon>
        <taxon>Brachypylina</taxon>
        <taxon>Oppioidea</taxon>
        <taxon>Oppiidae</taxon>
        <taxon>Medioppia</taxon>
    </lineage>
</organism>
<keyword evidence="2" id="KW-1185">Reference proteome</keyword>
<evidence type="ECO:0000313" key="2">
    <source>
        <dbReference type="Proteomes" id="UP000759131"/>
    </source>
</evidence>
<evidence type="ECO:0000313" key="1">
    <source>
        <dbReference type="EMBL" id="CAD7628499.1"/>
    </source>
</evidence>
<dbReference type="Proteomes" id="UP000759131">
    <property type="component" value="Unassembled WGS sequence"/>
</dbReference>